<dbReference type="EMBL" id="BK014812">
    <property type="protein sequence ID" value="DAD76885.1"/>
    <property type="molecule type" value="Genomic_DNA"/>
</dbReference>
<protein>
    <submittedName>
        <fullName evidence="1">Uncharacterized protein</fullName>
    </submittedName>
</protein>
<accession>A0A8S5M3M3</accession>
<sequence length="29" mass="3398">MRSEGKQKHLRISKNGGGVFEDVWIKKIR</sequence>
<name>A0A8S5M3M3_9CAUD</name>
<organism evidence="1">
    <name type="scientific">Siphoviridae sp. ct9iM43</name>
    <dbReference type="NCBI Taxonomy" id="2826177"/>
    <lineage>
        <taxon>Viruses</taxon>
        <taxon>Duplodnaviria</taxon>
        <taxon>Heunggongvirae</taxon>
        <taxon>Uroviricota</taxon>
        <taxon>Caudoviricetes</taxon>
    </lineage>
</organism>
<proteinExistence type="predicted"/>
<reference evidence="1" key="1">
    <citation type="journal article" date="2021" name="Proc. Natl. Acad. Sci. U.S.A.">
        <title>A Catalog of Tens of Thousands of Viruses from Human Metagenomes Reveals Hidden Associations with Chronic Diseases.</title>
        <authorList>
            <person name="Tisza M.J."/>
            <person name="Buck C.B."/>
        </authorList>
    </citation>
    <scope>NUCLEOTIDE SEQUENCE</scope>
    <source>
        <strain evidence="1">Ct9iM43</strain>
    </source>
</reference>
<evidence type="ECO:0000313" key="1">
    <source>
        <dbReference type="EMBL" id="DAD76885.1"/>
    </source>
</evidence>